<evidence type="ECO:0000313" key="1">
    <source>
        <dbReference type="EMBL" id="WNQ12591.1"/>
    </source>
</evidence>
<evidence type="ECO:0000313" key="2">
    <source>
        <dbReference type="Proteomes" id="UP001305702"/>
    </source>
</evidence>
<keyword evidence="2" id="KW-1185">Reference proteome</keyword>
<organism evidence="1 2">
    <name type="scientific">Paenibacillus aurantius</name>
    <dbReference type="NCBI Taxonomy" id="2918900"/>
    <lineage>
        <taxon>Bacteria</taxon>
        <taxon>Bacillati</taxon>
        <taxon>Bacillota</taxon>
        <taxon>Bacilli</taxon>
        <taxon>Bacillales</taxon>
        <taxon>Paenibacillaceae</taxon>
        <taxon>Paenibacillus</taxon>
    </lineage>
</organism>
<dbReference type="EMBL" id="CP130318">
    <property type="protein sequence ID" value="WNQ12591.1"/>
    <property type="molecule type" value="Genomic_DNA"/>
</dbReference>
<name>A0AA96LF41_9BACL</name>
<dbReference type="AlphaFoldDB" id="A0AA96LF41"/>
<proteinExistence type="predicted"/>
<dbReference type="KEGG" id="paun:MJA45_06055"/>
<protein>
    <submittedName>
        <fullName evidence="1">O-methyltransferase</fullName>
    </submittedName>
</protein>
<gene>
    <name evidence="1" type="ORF">MJA45_06055</name>
</gene>
<dbReference type="RefSeq" id="WP_315606369.1">
    <property type="nucleotide sequence ID" value="NZ_CP130318.1"/>
</dbReference>
<dbReference type="Proteomes" id="UP001305702">
    <property type="component" value="Chromosome"/>
</dbReference>
<accession>A0AA96LF41</accession>
<sequence>MILEQLPLSKQVEIVFREIKDELCHLSSGIVFIQVRNNVVGKFGVKHNPMESKSGVLEAAEKGLTELHFHEFRKMAVDSLRYKKNWTHGEIFYEFAVKKESLYASFQFESNYNMASLFMNKEAKRDIRETV</sequence>
<reference evidence="1 2" key="1">
    <citation type="submission" date="2022-02" db="EMBL/GenBank/DDBJ databases">
        <title>Paenibacillus sp. MBLB1776 Whole Genome Shotgun Sequencing.</title>
        <authorList>
            <person name="Hwang C.Y."/>
            <person name="Cho E.-S."/>
            <person name="Seo M.-J."/>
        </authorList>
    </citation>
    <scope>NUCLEOTIDE SEQUENCE [LARGE SCALE GENOMIC DNA]</scope>
    <source>
        <strain evidence="1 2">MBLB1776</strain>
    </source>
</reference>